<feature type="compositionally biased region" description="Basic and acidic residues" evidence="1">
    <location>
        <begin position="50"/>
        <end position="62"/>
    </location>
</feature>
<name>A0ABQ1RY79_9SPHN</name>
<organism evidence="2 3">
    <name type="scientific">Tsuneonella deserti</name>
    <dbReference type="NCBI Taxonomy" id="2035528"/>
    <lineage>
        <taxon>Bacteria</taxon>
        <taxon>Pseudomonadati</taxon>
        <taxon>Pseudomonadota</taxon>
        <taxon>Alphaproteobacteria</taxon>
        <taxon>Sphingomonadales</taxon>
        <taxon>Erythrobacteraceae</taxon>
        <taxon>Tsuneonella</taxon>
    </lineage>
</organism>
<reference evidence="3" key="1">
    <citation type="journal article" date="2019" name="Int. J. Syst. Evol. Microbiol.">
        <title>The Global Catalogue of Microorganisms (GCM) 10K type strain sequencing project: providing services to taxonomists for standard genome sequencing and annotation.</title>
        <authorList>
            <consortium name="The Broad Institute Genomics Platform"/>
            <consortium name="The Broad Institute Genome Sequencing Center for Infectious Disease"/>
            <person name="Wu L."/>
            <person name="Ma J."/>
        </authorList>
    </citation>
    <scope>NUCLEOTIDE SEQUENCE [LARGE SCALE GENOMIC DNA]</scope>
    <source>
        <strain evidence="3">CGMCC 1.15959</strain>
    </source>
</reference>
<proteinExistence type="predicted"/>
<feature type="region of interest" description="Disordered" evidence="1">
    <location>
        <begin position="1"/>
        <end position="102"/>
    </location>
</feature>
<feature type="compositionally biased region" description="Acidic residues" evidence="1">
    <location>
        <begin position="93"/>
        <end position="102"/>
    </location>
</feature>
<comment type="caution">
    <text evidence="2">The sequence shown here is derived from an EMBL/GenBank/DDBJ whole genome shotgun (WGS) entry which is preliminary data.</text>
</comment>
<protein>
    <submittedName>
        <fullName evidence="2">Uncharacterized protein</fullName>
    </submittedName>
</protein>
<gene>
    <name evidence="2" type="ORF">GCM10011515_00960</name>
</gene>
<dbReference type="RefSeq" id="WP_188643335.1">
    <property type="nucleotide sequence ID" value="NZ_BMKL01000001.1"/>
</dbReference>
<evidence type="ECO:0000313" key="3">
    <source>
        <dbReference type="Proteomes" id="UP000619041"/>
    </source>
</evidence>
<feature type="compositionally biased region" description="Basic and acidic residues" evidence="1">
    <location>
        <begin position="82"/>
        <end position="92"/>
    </location>
</feature>
<dbReference type="EMBL" id="BMKL01000001">
    <property type="protein sequence ID" value="GGD85067.1"/>
    <property type="molecule type" value="Genomic_DNA"/>
</dbReference>
<sequence length="102" mass="11052">MSEYEPDDSRDVTQSQNCAPGEPPRTGPREGEARAQAEQGGKSPGQPFDRATEGDSPRHPDRFSGAAATESEAQVEQAEAQESDRWSEKAEDSAEDYVPEGK</sequence>
<keyword evidence="3" id="KW-1185">Reference proteome</keyword>
<feature type="compositionally biased region" description="Low complexity" evidence="1">
    <location>
        <begin position="66"/>
        <end position="80"/>
    </location>
</feature>
<evidence type="ECO:0000313" key="2">
    <source>
        <dbReference type="EMBL" id="GGD85067.1"/>
    </source>
</evidence>
<accession>A0ABQ1RY79</accession>
<dbReference type="Proteomes" id="UP000619041">
    <property type="component" value="Unassembled WGS sequence"/>
</dbReference>
<evidence type="ECO:0000256" key="1">
    <source>
        <dbReference type="SAM" id="MobiDB-lite"/>
    </source>
</evidence>